<evidence type="ECO:0000313" key="1">
    <source>
        <dbReference type="EMBL" id="KAF3951517.1"/>
    </source>
</evidence>
<dbReference type="EMBL" id="JRKL02004907">
    <property type="protein sequence ID" value="KAF3951517.1"/>
    <property type="molecule type" value="Genomic_DNA"/>
</dbReference>
<keyword evidence="2" id="KW-1185">Reference proteome</keyword>
<dbReference type="Proteomes" id="UP000737018">
    <property type="component" value="Unassembled WGS sequence"/>
</dbReference>
<name>A0A8J4QH80_9ROSI</name>
<proteinExistence type="predicted"/>
<sequence length="141" mass="15960">MFEIIITDSPKSCRPKISSSKVLYSTKYSQSRQSTIWPAGASSSAIISLKFLCFTLHIPTPQMGTLHFSHLLFKLHHNQNVGCSSKLDLLFSRLCNCHQRTNIDQKISNVFHATLCMLSKKKLILEASVDFHSLLNCWSCQ</sequence>
<protein>
    <submittedName>
        <fullName evidence="1">Uncharacterized protein</fullName>
    </submittedName>
</protein>
<reference evidence="1" key="1">
    <citation type="submission" date="2020-03" db="EMBL/GenBank/DDBJ databases">
        <title>Castanea mollissima Vanexum genome sequencing.</title>
        <authorList>
            <person name="Staton M."/>
        </authorList>
    </citation>
    <scope>NUCLEOTIDE SEQUENCE</scope>
    <source>
        <tissue evidence="1">Leaf</tissue>
    </source>
</reference>
<dbReference type="AlphaFoldDB" id="A0A8J4QH80"/>
<organism evidence="1 2">
    <name type="scientific">Castanea mollissima</name>
    <name type="common">Chinese chestnut</name>
    <dbReference type="NCBI Taxonomy" id="60419"/>
    <lineage>
        <taxon>Eukaryota</taxon>
        <taxon>Viridiplantae</taxon>
        <taxon>Streptophyta</taxon>
        <taxon>Embryophyta</taxon>
        <taxon>Tracheophyta</taxon>
        <taxon>Spermatophyta</taxon>
        <taxon>Magnoliopsida</taxon>
        <taxon>eudicotyledons</taxon>
        <taxon>Gunneridae</taxon>
        <taxon>Pentapetalae</taxon>
        <taxon>rosids</taxon>
        <taxon>fabids</taxon>
        <taxon>Fagales</taxon>
        <taxon>Fagaceae</taxon>
        <taxon>Castanea</taxon>
    </lineage>
</organism>
<comment type="caution">
    <text evidence="1">The sequence shown here is derived from an EMBL/GenBank/DDBJ whole genome shotgun (WGS) entry which is preliminary data.</text>
</comment>
<accession>A0A8J4QH80</accession>
<gene>
    <name evidence="1" type="ORF">CMV_022839</name>
</gene>
<evidence type="ECO:0000313" key="2">
    <source>
        <dbReference type="Proteomes" id="UP000737018"/>
    </source>
</evidence>